<dbReference type="GO" id="GO:0000328">
    <property type="term" value="C:fungal-type vacuole lumen"/>
    <property type="evidence" value="ECO:0007669"/>
    <property type="project" value="TreeGrafter"/>
</dbReference>
<keyword evidence="10" id="KW-1185">Reference proteome</keyword>
<feature type="binding site" evidence="7">
    <location>
        <position position="544"/>
    </location>
    <ligand>
        <name>Zn(2+)</name>
        <dbReference type="ChEBI" id="CHEBI:29105"/>
        <label>1</label>
    </ligand>
</feature>
<organism evidence="9 10">
    <name type="scientific">Mycena albidolilacea</name>
    <dbReference type="NCBI Taxonomy" id="1033008"/>
    <lineage>
        <taxon>Eukaryota</taxon>
        <taxon>Fungi</taxon>
        <taxon>Dikarya</taxon>
        <taxon>Basidiomycota</taxon>
        <taxon>Agaricomycotina</taxon>
        <taxon>Agaricomycetes</taxon>
        <taxon>Agaricomycetidae</taxon>
        <taxon>Agaricales</taxon>
        <taxon>Marasmiineae</taxon>
        <taxon>Mycenaceae</taxon>
        <taxon>Mycena</taxon>
    </lineage>
</organism>
<keyword evidence="3 7" id="KW-0479">Metal-binding</keyword>
<accession>A0AAD7EHW6</accession>
<evidence type="ECO:0008006" key="11">
    <source>
        <dbReference type="Google" id="ProtNLM"/>
    </source>
</evidence>
<dbReference type="SUPFAM" id="SSF53187">
    <property type="entry name" value="Zn-dependent exopeptidases"/>
    <property type="match status" value="1"/>
</dbReference>
<dbReference type="GO" id="GO:0046872">
    <property type="term" value="F:metal ion binding"/>
    <property type="evidence" value="ECO:0007669"/>
    <property type="project" value="UniProtKB-KW"/>
</dbReference>
<proteinExistence type="inferred from homology"/>
<feature type="active site" description="Proton acceptor" evidence="6">
    <location>
        <position position="234"/>
    </location>
</feature>
<evidence type="ECO:0000256" key="1">
    <source>
        <dbReference type="ARBA" id="ARBA00006247"/>
    </source>
</evidence>
<evidence type="ECO:0000256" key="5">
    <source>
        <dbReference type="ARBA" id="ARBA00022833"/>
    </source>
</evidence>
<dbReference type="InterPro" id="IPR047177">
    <property type="entry name" value="Pept_M20A"/>
</dbReference>
<feature type="binding site" evidence="7">
    <location>
        <position position="200"/>
    </location>
    <ligand>
        <name>Zn(2+)</name>
        <dbReference type="ChEBI" id="CHEBI:29105"/>
        <label>2</label>
    </ligand>
</feature>
<comment type="caution">
    <text evidence="9">The sequence shown here is derived from an EMBL/GenBank/DDBJ whole genome shotgun (WGS) entry which is preliminary data.</text>
</comment>
<dbReference type="EMBL" id="JARIHO010000048">
    <property type="protein sequence ID" value="KAJ7323051.1"/>
    <property type="molecule type" value="Genomic_DNA"/>
</dbReference>
<evidence type="ECO:0000313" key="9">
    <source>
        <dbReference type="EMBL" id="KAJ7323051.1"/>
    </source>
</evidence>
<dbReference type="Pfam" id="PF01546">
    <property type="entry name" value="Peptidase_M20"/>
    <property type="match status" value="1"/>
</dbReference>
<dbReference type="PIRSF" id="PIRSF037217">
    <property type="entry name" value="Carboxypeptidase_S"/>
    <property type="match status" value="1"/>
</dbReference>
<comment type="similarity">
    <text evidence="1">Belongs to the peptidase M20A family.</text>
</comment>
<feature type="active site" evidence="6">
    <location>
        <position position="167"/>
    </location>
</feature>
<feature type="binding site" evidence="7">
    <location>
        <position position="264"/>
    </location>
    <ligand>
        <name>Zn(2+)</name>
        <dbReference type="ChEBI" id="CHEBI:29105"/>
        <label>2</label>
    </ligand>
</feature>
<protein>
    <recommendedName>
        <fullName evidence="11">Peptidase M20 dimerisation domain-containing protein</fullName>
    </recommendedName>
</protein>
<keyword evidence="2" id="KW-0645">Protease</keyword>
<feature type="transmembrane region" description="Helical" evidence="8">
    <location>
        <begin position="38"/>
        <end position="56"/>
    </location>
</feature>
<dbReference type="AlphaFoldDB" id="A0AAD7EHW6"/>
<dbReference type="PANTHER" id="PTHR45962">
    <property type="entry name" value="N-FATTY-ACYL-AMINO ACID SYNTHASE/HYDROLASE PM20D1"/>
    <property type="match status" value="1"/>
</dbReference>
<evidence type="ECO:0000256" key="2">
    <source>
        <dbReference type="ARBA" id="ARBA00022670"/>
    </source>
</evidence>
<dbReference type="GO" id="GO:0051603">
    <property type="term" value="P:proteolysis involved in protein catabolic process"/>
    <property type="evidence" value="ECO:0007669"/>
    <property type="project" value="TreeGrafter"/>
</dbReference>
<dbReference type="InterPro" id="IPR002933">
    <property type="entry name" value="Peptidase_M20"/>
</dbReference>
<evidence type="ECO:0000256" key="4">
    <source>
        <dbReference type="ARBA" id="ARBA00022801"/>
    </source>
</evidence>
<dbReference type="PANTHER" id="PTHR45962:SF1">
    <property type="entry name" value="N-FATTY-ACYL-AMINO ACID SYNTHASE_HYDROLASE PM20D1"/>
    <property type="match status" value="1"/>
</dbReference>
<keyword evidence="4" id="KW-0378">Hydrolase</keyword>
<dbReference type="InterPro" id="IPR001261">
    <property type="entry name" value="ArgE/DapE_CS"/>
</dbReference>
<gene>
    <name evidence="9" type="ORF">DFH08DRAFT_1030323</name>
</gene>
<name>A0AAD7EHW6_9AGAR</name>
<evidence type="ECO:0000256" key="7">
    <source>
        <dbReference type="PIRSR" id="PIRSR037217-2"/>
    </source>
</evidence>
<dbReference type="InterPro" id="IPR017141">
    <property type="entry name" value="Pept_M20_carboxypep"/>
</dbReference>
<reference evidence="9" key="1">
    <citation type="submission" date="2023-03" db="EMBL/GenBank/DDBJ databases">
        <title>Massive genome expansion in bonnet fungi (Mycena s.s.) driven by repeated elements and novel gene families across ecological guilds.</title>
        <authorList>
            <consortium name="Lawrence Berkeley National Laboratory"/>
            <person name="Harder C.B."/>
            <person name="Miyauchi S."/>
            <person name="Viragh M."/>
            <person name="Kuo A."/>
            <person name="Thoen E."/>
            <person name="Andreopoulos B."/>
            <person name="Lu D."/>
            <person name="Skrede I."/>
            <person name="Drula E."/>
            <person name="Henrissat B."/>
            <person name="Morin E."/>
            <person name="Kohler A."/>
            <person name="Barry K."/>
            <person name="LaButti K."/>
            <person name="Morin E."/>
            <person name="Salamov A."/>
            <person name="Lipzen A."/>
            <person name="Mereny Z."/>
            <person name="Hegedus B."/>
            <person name="Baldrian P."/>
            <person name="Stursova M."/>
            <person name="Weitz H."/>
            <person name="Taylor A."/>
            <person name="Grigoriev I.V."/>
            <person name="Nagy L.G."/>
            <person name="Martin F."/>
            <person name="Kauserud H."/>
        </authorList>
    </citation>
    <scope>NUCLEOTIDE SEQUENCE</scope>
    <source>
        <strain evidence="9">CBHHK002</strain>
    </source>
</reference>
<evidence type="ECO:0000313" key="10">
    <source>
        <dbReference type="Proteomes" id="UP001218218"/>
    </source>
</evidence>
<evidence type="ECO:0000256" key="8">
    <source>
        <dbReference type="SAM" id="Phobius"/>
    </source>
</evidence>
<keyword evidence="8" id="KW-0812">Transmembrane</keyword>
<evidence type="ECO:0000256" key="3">
    <source>
        <dbReference type="ARBA" id="ARBA00022723"/>
    </source>
</evidence>
<keyword evidence="5 7" id="KW-0862">Zinc</keyword>
<keyword evidence="8" id="KW-0472">Membrane</keyword>
<dbReference type="PROSITE" id="PS00759">
    <property type="entry name" value="ARGE_DAPE_CPG2_2"/>
    <property type="match status" value="1"/>
</dbReference>
<feature type="binding site" evidence="7">
    <location>
        <position position="200"/>
    </location>
    <ligand>
        <name>Zn(2+)</name>
        <dbReference type="ChEBI" id="CHEBI:29105"/>
        <label>1</label>
    </ligand>
</feature>
<dbReference type="GO" id="GO:0004181">
    <property type="term" value="F:metallocarboxypeptidase activity"/>
    <property type="evidence" value="ECO:0007669"/>
    <property type="project" value="InterPro"/>
</dbReference>
<feature type="binding site" evidence="7">
    <location>
        <position position="165"/>
    </location>
    <ligand>
        <name>Zn(2+)</name>
        <dbReference type="ChEBI" id="CHEBI:29105"/>
        <label>2</label>
    </ligand>
</feature>
<sequence length="575" mass="61768">MSTAGEKRSNDGLLPSTVQPIAPGALLAPRTVSRRTQVALIFGVILLSLLGLRVNFAPYVDVPQLATGCPQVDALVPQRGVEVYANISRLVATPDFKTKAINLLSGAMQCQDPRWDVLGQLHAYLLEAFPLVHPRLSLTKVNIYGLLFEWTGSDASLKPILLTGHQDVVPVEPKTYGEWAYPPFSGHYDGEFVWGRGSTDDKSSVVAILATIETLVAQSFKPTRTVVIAFGFDEEVSGPQGAKQLSAAMCGIYGENLPFAFILDECEGFGEAYGSIFATPAAAGKGYLDVQVEITSPGGLVRTPASHLDRHPRCVAGQSRSSVPYQLVQCHATHGAQFPKKLRKLVRRSVNSDKALSKLQDVLVESRQFHSLIGTTQAIDIVQGSVKSNTLPEQACLINHRLSTESSVAETKAHDTALLADLAARFNLSYTAFGEAQTPADAPAFGTLTLIDAYGRALDPAPVTPLAGKRSEPYQLLSGTIKATFAAHRGLDLAGAGKDAIAVAPSMSTGNTDTKYYWKLSRSIFRYNHRNIIGSKDGGMSGAHTVNETLGAEAFLEIIRFFATLILNSDESTAI</sequence>
<keyword evidence="8" id="KW-1133">Transmembrane helix</keyword>
<feature type="binding site" evidence="7">
    <location>
        <position position="235"/>
    </location>
    <ligand>
        <name>Zn(2+)</name>
        <dbReference type="ChEBI" id="CHEBI:29105"/>
        <label>1</label>
    </ligand>
</feature>
<dbReference type="PROSITE" id="PS00758">
    <property type="entry name" value="ARGE_DAPE_CPG2_1"/>
    <property type="match status" value="1"/>
</dbReference>
<dbReference type="Gene3D" id="3.40.630.10">
    <property type="entry name" value="Zn peptidases"/>
    <property type="match status" value="1"/>
</dbReference>
<evidence type="ECO:0000256" key="6">
    <source>
        <dbReference type="PIRSR" id="PIRSR037217-1"/>
    </source>
</evidence>
<dbReference type="Proteomes" id="UP001218218">
    <property type="component" value="Unassembled WGS sequence"/>
</dbReference>